<name>A0A2S5DIT1_9NEIS</name>
<organism evidence="1 2">
    <name type="scientific">Chromobacterium alticapitis</name>
    <dbReference type="NCBI Taxonomy" id="2073169"/>
    <lineage>
        <taxon>Bacteria</taxon>
        <taxon>Pseudomonadati</taxon>
        <taxon>Pseudomonadota</taxon>
        <taxon>Betaproteobacteria</taxon>
        <taxon>Neisseriales</taxon>
        <taxon>Chromobacteriaceae</taxon>
        <taxon>Chromobacterium</taxon>
    </lineage>
</organism>
<dbReference type="RefSeq" id="WP_103901776.1">
    <property type="nucleotide sequence ID" value="NZ_PQWB01000019.1"/>
</dbReference>
<dbReference type="AlphaFoldDB" id="A0A2S5DIT1"/>
<reference evidence="2" key="1">
    <citation type="submission" date="2018-02" db="EMBL/GenBank/DDBJ databases">
        <authorList>
            <person name="O'Hara-Hanley K."/>
            <person name="Soby S."/>
        </authorList>
    </citation>
    <scope>NUCLEOTIDE SEQUENCE [LARGE SCALE GENOMIC DNA]</scope>
    <source>
        <strain evidence="2">MWU14-2602</strain>
    </source>
</reference>
<gene>
    <name evidence="1" type="ORF">C2I19_05805</name>
</gene>
<evidence type="ECO:0000313" key="1">
    <source>
        <dbReference type="EMBL" id="POZ62898.1"/>
    </source>
</evidence>
<keyword evidence="2" id="KW-1185">Reference proteome</keyword>
<protein>
    <submittedName>
        <fullName evidence="1">Uncharacterized protein</fullName>
    </submittedName>
</protein>
<proteinExistence type="predicted"/>
<accession>A0A2S5DIT1</accession>
<dbReference type="OrthoDB" id="9815836at2"/>
<sequence>MRASRRRFDGCAEIGSKGRYYRGLAAALDIRGPCFFIDERAPSFSPADILERGQVRPLTRHLPLNDYAPSPRMSSPTPRWTCWFAMSAGIT</sequence>
<dbReference type="Proteomes" id="UP000237082">
    <property type="component" value="Unassembled WGS sequence"/>
</dbReference>
<comment type="caution">
    <text evidence="1">The sequence shown here is derived from an EMBL/GenBank/DDBJ whole genome shotgun (WGS) entry which is preliminary data.</text>
</comment>
<dbReference type="EMBL" id="PQWB01000019">
    <property type="protein sequence ID" value="POZ62898.1"/>
    <property type="molecule type" value="Genomic_DNA"/>
</dbReference>
<evidence type="ECO:0000313" key="2">
    <source>
        <dbReference type="Proteomes" id="UP000237082"/>
    </source>
</evidence>